<evidence type="ECO:0000256" key="1">
    <source>
        <dbReference type="ARBA" id="ARBA00022729"/>
    </source>
</evidence>
<keyword evidence="1" id="KW-0732">Signal</keyword>
<dbReference type="PANTHER" id="PTHR34216:SF7">
    <property type="entry name" value="POLY-BETA-1,6-N-ACETYL-D-GLUCOSAMINE N-DEACETYLASE"/>
    <property type="match status" value="1"/>
</dbReference>
<dbReference type="InterPro" id="IPR051398">
    <property type="entry name" value="Polysacch_Deacetylase"/>
</dbReference>
<comment type="caution">
    <text evidence="3">The sequence shown here is derived from an EMBL/GenBank/DDBJ whole genome shotgun (WGS) entry which is preliminary data.</text>
</comment>
<sequence>MYGSIRLCRKMFGVLAAAAVIFIIAAAFLGIRTVSAENSGEKPVPLSVIMYHSVCGRPPSAYSVTPQQLEADLKWLSDNEFTAVSAQQLIEYTHGQGQLPSRPVLITFDDGFYNNLSLALPLLEKYDMCAVVSIVGRYTNDYAAADPHADSYSYLTWQDISQLVASGRIEIGSHTYDMHSDSGRQGCSKLSGETSEEYAYLLQNDIGLLRTELHRNCGIVPAVFAYPFGALSRESLPVLRDSGILMTLTCREGVNLITRTPDCLYGIFRYNRSGLLSTEEYMSLITKELPVS</sequence>
<accession>W7V0K0</accession>
<organism evidence="3 4">
    <name type="scientific">Ruminococcus flavefaciens 007c</name>
    <dbReference type="NCBI Taxonomy" id="1341157"/>
    <lineage>
        <taxon>Bacteria</taxon>
        <taxon>Bacillati</taxon>
        <taxon>Bacillota</taxon>
        <taxon>Clostridia</taxon>
        <taxon>Eubacteriales</taxon>
        <taxon>Oscillospiraceae</taxon>
        <taxon>Ruminococcus</taxon>
    </lineage>
</organism>
<dbReference type="Gene3D" id="3.20.20.370">
    <property type="entry name" value="Glycoside hydrolase/deacetylase"/>
    <property type="match status" value="1"/>
</dbReference>
<keyword evidence="4" id="KW-1185">Reference proteome</keyword>
<evidence type="ECO:0000313" key="3">
    <source>
        <dbReference type="EMBL" id="EWM54292.1"/>
    </source>
</evidence>
<proteinExistence type="predicted"/>
<dbReference type="InterPro" id="IPR011330">
    <property type="entry name" value="Glyco_hydro/deAcase_b/a-brl"/>
</dbReference>
<dbReference type="eggNOG" id="COG0726">
    <property type="taxonomic scope" value="Bacteria"/>
</dbReference>
<dbReference type="OrthoDB" id="9778320at2"/>
<dbReference type="PANTHER" id="PTHR34216">
    <property type="match status" value="1"/>
</dbReference>
<protein>
    <recommendedName>
        <fullName evidence="2">NodB homology domain-containing protein</fullName>
    </recommendedName>
</protein>
<dbReference type="Pfam" id="PF01522">
    <property type="entry name" value="Polysacc_deac_1"/>
    <property type="match status" value="1"/>
</dbReference>
<evidence type="ECO:0000313" key="4">
    <source>
        <dbReference type="Proteomes" id="UP000019365"/>
    </source>
</evidence>
<dbReference type="GO" id="GO:0005975">
    <property type="term" value="P:carbohydrate metabolic process"/>
    <property type="evidence" value="ECO:0007669"/>
    <property type="project" value="InterPro"/>
</dbReference>
<dbReference type="InterPro" id="IPR002509">
    <property type="entry name" value="NODB_dom"/>
</dbReference>
<dbReference type="PATRIC" id="fig|1341157.4.peg.955"/>
<dbReference type="AlphaFoldDB" id="W7V0K0"/>
<dbReference type="CDD" id="cd10918">
    <property type="entry name" value="CE4_NodB_like_5s_6s"/>
    <property type="match status" value="1"/>
</dbReference>
<dbReference type="EMBL" id="ATAX01000016">
    <property type="protein sequence ID" value="EWM54292.1"/>
    <property type="molecule type" value="Genomic_DNA"/>
</dbReference>
<reference evidence="3 4" key="1">
    <citation type="journal article" date="2014" name="PLoS ONE">
        <title>Rumen cellulosomics: divergent fiber-degrading strategies revealed by comparative genome-wide analysis of six ruminococcal strains.</title>
        <authorList>
            <person name="Dassa B."/>
            <person name="Borovok I."/>
            <person name="Ruimy-Israeli V."/>
            <person name="Lamed R."/>
            <person name="Flint H.J."/>
            <person name="Duncan S.H."/>
            <person name="Henrissat B."/>
            <person name="Coutinho P."/>
            <person name="Morrison M."/>
            <person name="Mosoni P."/>
            <person name="Yeoman C.J."/>
            <person name="White B.A."/>
            <person name="Bayer E.A."/>
        </authorList>
    </citation>
    <scope>NUCLEOTIDE SEQUENCE [LARGE SCALE GENOMIC DNA]</scope>
    <source>
        <strain evidence="3 4">007c</strain>
    </source>
</reference>
<feature type="domain" description="NodB homology" evidence="2">
    <location>
        <begin position="102"/>
        <end position="292"/>
    </location>
</feature>
<dbReference type="GO" id="GO:0016810">
    <property type="term" value="F:hydrolase activity, acting on carbon-nitrogen (but not peptide) bonds"/>
    <property type="evidence" value="ECO:0007669"/>
    <property type="project" value="InterPro"/>
</dbReference>
<dbReference type="PROSITE" id="PS51677">
    <property type="entry name" value="NODB"/>
    <property type="match status" value="1"/>
</dbReference>
<dbReference type="RefSeq" id="WP_037297689.1">
    <property type="nucleotide sequence ID" value="NZ_ATAX01000016.1"/>
</dbReference>
<evidence type="ECO:0000259" key="2">
    <source>
        <dbReference type="PROSITE" id="PS51677"/>
    </source>
</evidence>
<name>W7V0K0_RUMFL</name>
<gene>
    <name evidence="3" type="ORF">RF007C_11830</name>
</gene>
<dbReference type="Proteomes" id="UP000019365">
    <property type="component" value="Unassembled WGS sequence"/>
</dbReference>
<dbReference type="SUPFAM" id="SSF88713">
    <property type="entry name" value="Glycoside hydrolase/deacetylase"/>
    <property type="match status" value="1"/>
</dbReference>